<organism evidence="1 2">
    <name type="scientific">Mycena maculata</name>
    <dbReference type="NCBI Taxonomy" id="230809"/>
    <lineage>
        <taxon>Eukaryota</taxon>
        <taxon>Fungi</taxon>
        <taxon>Dikarya</taxon>
        <taxon>Basidiomycota</taxon>
        <taxon>Agaricomycotina</taxon>
        <taxon>Agaricomycetes</taxon>
        <taxon>Agaricomycetidae</taxon>
        <taxon>Agaricales</taxon>
        <taxon>Marasmiineae</taxon>
        <taxon>Mycenaceae</taxon>
        <taxon>Mycena</taxon>
    </lineage>
</organism>
<sequence length="200" mass="22721">MSYIKARQAEEQTNRPLITEVGRQEDLVVPRRLGAPSGSPAFRKSGVPSIPVSFAMRTYLDNMEPLESLTHHPPTMLRFPPTITFYLYHKYTRETLGIVPHAPIPPIRCNGIPLHWVCCKLAPEVLVFSPASTAATQLSTQKSDFGVETRQTHWSSDQSGIEQSARETKRSCKIHRNWFEQCQVIMEQKGTKFTLEDLLE</sequence>
<keyword evidence="2" id="KW-1185">Reference proteome</keyword>
<accession>A0AAD7KDE0</accession>
<protein>
    <submittedName>
        <fullName evidence="1">Uncharacterized protein</fullName>
    </submittedName>
</protein>
<evidence type="ECO:0000313" key="1">
    <source>
        <dbReference type="EMBL" id="KAJ7782424.1"/>
    </source>
</evidence>
<evidence type="ECO:0000313" key="2">
    <source>
        <dbReference type="Proteomes" id="UP001215280"/>
    </source>
</evidence>
<comment type="caution">
    <text evidence="1">The sequence shown here is derived from an EMBL/GenBank/DDBJ whole genome shotgun (WGS) entry which is preliminary data.</text>
</comment>
<dbReference type="AlphaFoldDB" id="A0AAD7KDE0"/>
<reference evidence="1" key="1">
    <citation type="submission" date="2023-03" db="EMBL/GenBank/DDBJ databases">
        <title>Massive genome expansion in bonnet fungi (Mycena s.s.) driven by repeated elements and novel gene families across ecological guilds.</title>
        <authorList>
            <consortium name="Lawrence Berkeley National Laboratory"/>
            <person name="Harder C.B."/>
            <person name="Miyauchi S."/>
            <person name="Viragh M."/>
            <person name="Kuo A."/>
            <person name="Thoen E."/>
            <person name="Andreopoulos B."/>
            <person name="Lu D."/>
            <person name="Skrede I."/>
            <person name="Drula E."/>
            <person name="Henrissat B."/>
            <person name="Morin E."/>
            <person name="Kohler A."/>
            <person name="Barry K."/>
            <person name="LaButti K."/>
            <person name="Morin E."/>
            <person name="Salamov A."/>
            <person name="Lipzen A."/>
            <person name="Mereny Z."/>
            <person name="Hegedus B."/>
            <person name="Baldrian P."/>
            <person name="Stursova M."/>
            <person name="Weitz H."/>
            <person name="Taylor A."/>
            <person name="Grigoriev I.V."/>
            <person name="Nagy L.G."/>
            <person name="Martin F."/>
            <person name="Kauserud H."/>
        </authorList>
    </citation>
    <scope>NUCLEOTIDE SEQUENCE</scope>
    <source>
        <strain evidence="1">CBHHK188m</strain>
    </source>
</reference>
<dbReference type="EMBL" id="JARJLG010000003">
    <property type="protein sequence ID" value="KAJ7782424.1"/>
    <property type="molecule type" value="Genomic_DNA"/>
</dbReference>
<gene>
    <name evidence="1" type="ORF">DFH07DRAFT_764572</name>
</gene>
<proteinExistence type="predicted"/>
<dbReference type="Proteomes" id="UP001215280">
    <property type="component" value="Unassembled WGS sequence"/>
</dbReference>
<name>A0AAD7KDE0_9AGAR</name>